<keyword evidence="4" id="KW-1185">Reference proteome</keyword>
<protein>
    <recommendedName>
        <fullName evidence="2">DUF8165 domain-containing protein</fullName>
    </recommendedName>
</protein>
<reference evidence="3 4" key="1">
    <citation type="journal article" date="2019" name="Int. J. Syst. Evol. Microbiol.">
        <title>The Global Catalogue of Microorganisms (GCM) 10K type strain sequencing project: providing services to taxonomists for standard genome sequencing and annotation.</title>
        <authorList>
            <consortium name="The Broad Institute Genomics Platform"/>
            <consortium name="The Broad Institute Genome Sequencing Center for Infectious Disease"/>
            <person name="Wu L."/>
            <person name="Ma J."/>
        </authorList>
    </citation>
    <scope>NUCLEOTIDE SEQUENCE [LARGE SCALE GENOMIC DNA]</scope>
    <source>
        <strain evidence="3 4">CGMCC 1.12121</strain>
    </source>
</reference>
<accession>A0ABD6CQM6</accession>
<gene>
    <name evidence="3" type="ORF">ACFSBX_16235</name>
</gene>
<dbReference type="EMBL" id="JBHUDK010000015">
    <property type="protein sequence ID" value="MFD1600494.1"/>
    <property type="molecule type" value="Genomic_DNA"/>
</dbReference>
<dbReference type="RefSeq" id="WP_256422234.1">
    <property type="nucleotide sequence ID" value="NZ_JANHDI010000011.1"/>
</dbReference>
<evidence type="ECO:0000259" key="2">
    <source>
        <dbReference type="Pfam" id="PF26489"/>
    </source>
</evidence>
<evidence type="ECO:0000313" key="4">
    <source>
        <dbReference type="Proteomes" id="UP001597085"/>
    </source>
</evidence>
<organism evidence="3 4">
    <name type="scientific">Halobellus rarus</name>
    <dbReference type="NCBI Taxonomy" id="1126237"/>
    <lineage>
        <taxon>Archaea</taxon>
        <taxon>Methanobacteriati</taxon>
        <taxon>Methanobacteriota</taxon>
        <taxon>Stenosarchaea group</taxon>
        <taxon>Halobacteria</taxon>
        <taxon>Halobacteriales</taxon>
        <taxon>Haloferacaceae</taxon>
        <taxon>Halobellus</taxon>
    </lineage>
</organism>
<feature type="region of interest" description="Disordered" evidence="1">
    <location>
        <begin position="113"/>
        <end position="135"/>
    </location>
</feature>
<name>A0ABD6CQM6_9EURY</name>
<dbReference type="AlphaFoldDB" id="A0ABD6CQM6"/>
<sequence>MRSHTESTPQNETPTQLYRIHNSIPYSSANRIRTCDTLADGATAVGATAYYRYRQTPAENVVAAHPDGWATAMHLGSLTMTAVSLEAVPADILTKVQAVTDCDVESYSLLVLGRPPTSPNQSLESYDDHANDTDE</sequence>
<proteinExistence type="predicted"/>
<comment type="caution">
    <text evidence="3">The sequence shown here is derived from an EMBL/GenBank/DDBJ whole genome shotgun (WGS) entry which is preliminary data.</text>
</comment>
<dbReference type="InterPro" id="IPR058472">
    <property type="entry name" value="DUF8165"/>
</dbReference>
<evidence type="ECO:0000256" key="1">
    <source>
        <dbReference type="SAM" id="MobiDB-lite"/>
    </source>
</evidence>
<dbReference type="Proteomes" id="UP001597085">
    <property type="component" value="Unassembled WGS sequence"/>
</dbReference>
<feature type="domain" description="DUF8165" evidence="2">
    <location>
        <begin position="20"/>
        <end position="127"/>
    </location>
</feature>
<evidence type="ECO:0000313" key="3">
    <source>
        <dbReference type="EMBL" id="MFD1600494.1"/>
    </source>
</evidence>
<dbReference type="Pfam" id="PF26489">
    <property type="entry name" value="DUF8165"/>
    <property type="match status" value="1"/>
</dbReference>
<feature type="compositionally biased region" description="Basic and acidic residues" evidence="1">
    <location>
        <begin position="126"/>
        <end position="135"/>
    </location>
</feature>